<accession>A0A381TUA6</accession>
<evidence type="ECO:0000256" key="3">
    <source>
        <dbReference type="ARBA" id="ARBA00022448"/>
    </source>
</evidence>
<dbReference type="InterPro" id="IPR000515">
    <property type="entry name" value="MetI-like"/>
</dbReference>
<evidence type="ECO:0000256" key="4">
    <source>
        <dbReference type="ARBA" id="ARBA00022475"/>
    </source>
</evidence>
<sequence>MSTPASTENHPNILLRLWRDKDTRSIFIQIITMVIVFTFLGLIIHNVVINLEIAGKDFSFGFLNYPAGYDITFQPFISYSPTDTHLRAAAVGILNTLLVAVSGVIIASILGFTMGVLRLSNNWLVSRLVYVFLEFTRNVPVLLHILFIYSIFLYVLPVPKKAINISDTVFLTNRGFILPSPVFEDGFGFVWIALLAAIAIVVFFVRWERKNQDATGEHYPVFSISLAILFGLPLIVFFISGAPMAWEIPALKGFNFKGGTSIKPEYIALTFALSYYTACFIAEIVRAGILAISRGQTEAALALGLLPNRTLQLIVIPQALRVIIPPLASQYLNLTKNSSLAIAIGYMDVVATVGGITLMQTGKEMETMIIVLLTYLFFSLIISAFMNWFNRRMALVER</sequence>
<feature type="transmembrane region" description="Helical" evidence="9">
    <location>
        <begin position="188"/>
        <end position="207"/>
    </location>
</feature>
<keyword evidence="7 9" id="KW-1133">Transmembrane helix</keyword>
<proteinExistence type="inferred from homology"/>
<feature type="domain" description="ABC transmembrane type-1" evidence="10">
    <location>
        <begin position="93"/>
        <end position="386"/>
    </location>
</feature>
<dbReference type="CDD" id="cd06261">
    <property type="entry name" value="TM_PBP2"/>
    <property type="match status" value="2"/>
</dbReference>
<name>A0A381TUA6_9ZZZZ</name>
<keyword evidence="5 9" id="KW-0812">Transmembrane</keyword>
<evidence type="ECO:0000256" key="8">
    <source>
        <dbReference type="ARBA" id="ARBA00023136"/>
    </source>
</evidence>
<dbReference type="PANTHER" id="PTHR30614:SF37">
    <property type="entry name" value="AMINO-ACID ABC TRANSPORTER PERMEASE PROTEIN YHDX-RELATED"/>
    <property type="match status" value="1"/>
</dbReference>
<reference evidence="11" key="1">
    <citation type="submission" date="2018-05" db="EMBL/GenBank/DDBJ databases">
        <authorList>
            <person name="Lanie J.A."/>
            <person name="Ng W.-L."/>
            <person name="Kazmierczak K.M."/>
            <person name="Andrzejewski T.M."/>
            <person name="Davidsen T.M."/>
            <person name="Wayne K.J."/>
            <person name="Tettelin H."/>
            <person name="Glass J.I."/>
            <person name="Rusch D."/>
            <person name="Podicherti R."/>
            <person name="Tsui H.-C.T."/>
            <person name="Winkler M.E."/>
        </authorList>
    </citation>
    <scope>NUCLEOTIDE SEQUENCE</scope>
</reference>
<dbReference type="SUPFAM" id="SSF161098">
    <property type="entry name" value="MetI-like"/>
    <property type="match status" value="2"/>
</dbReference>
<dbReference type="AlphaFoldDB" id="A0A381TUA6"/>
<feature type="transmembrane region" description="Helical" evidence="9">
    <location>
        <begin position="88"/>
        <end position="117"/>
    </location>
</feature>
<dbReference type="PANTHER" id="PTHR30614">
    <property type="entry name" value="MEMBRANE COMPONENT OF AMINO ACID ABC TRANSPORTER"/>
    <property type="match status" value="1"/>
</dbReference>
<protein>
    <recommendedName>
        <fullName evidence="10">ABC transmembrane type-1 domain-containing protein</fullName>
    </recommendedName>
</protein>
<feature type="transmembrane region" description="Helical" evidence="9">
    <location>
        <begin position="219"/>
        <end position="246"/>
    </location>
</feature>
<dbReference type="GO" id="GO:0006865">
    <property type="term" value="P:amino acid transport"/>
    <property type="evidence" value="ECO:0007669"/>
    <property type="project" value="UniProtKB-KW"/>
</dbReference>
<evidence type="ECO:0000256" key="6">
    <source>
        <dbReference type="ARBA" id="ARBA00022970"/>
    </source>
</evidence>
<evidence type="ECO:0000256" key="5">
    <source>
        <dbReference type="ARBA" id="ARBA00022692"/>
    </source>
</evidence>
<feature type="transmembrane region" description="Helical" evidence="9">
    <location>
        <begin position="138"/>
        <end position="156"/>
    </location>
</feature>
<evidence type="ECO:0000256" key="1">
    <source>
        <dbReference type="ARBA" id="ARBA00004651"/>
    </source>
</evidence>
<dbReference type="InterPro" id="IPR035906">
    <property type="entry name" value="MetI-like_sf"/>
</dbReference>
<dbReference type="PROSITE" id="PS50928">
    <property type="entry name" value="ABC_TM1"/>
    <property type="match status" value="1"/>
</dbReference>
<evidence type="ECO:0000256" key="2">
    <source>
        <dbReference type="ARBA" id="ARBA00010072"/>
    </source>
</evidence>
<evidence type="ECO:0000256" key="7">
    <source>
        <dbReference type="ARBA" id="ARBA00022989"/>
    </source>
</evidence>
<feature type="transmembrane region" description="Helical" evidence="9">
    <location>
        <begin position="340"/>
        <end position="361"/>
    </location>
</feature>
<dbReference type="GO" id="GO:0022857">
    <property type="term" value="F:transmembrane transporter activity"/>
    <property type="evidence" value="ECO:0007669"/>
    <property type="project" value="InterPro"/>
</dbReference>
<evidence type="ECO:0000256" key="9">
    <source>
        <dbReference type="SAM" id="Phobius"/>
    </source>
</evidence>
<evidence type="ECO:0000313" key="11">
    <source>
        <dbReference type="EMBL" id="SVA19041.1"/>
    </source>
</evidence>
<dbReference type="InterPro" id="IPR043429">
    <property type="entry name" value="ArtM/GltK/GlnP/TcyL/YhdX-like"/>
</dbReference>
<dbReference type="GO" id="GO:0043190">
    <property type="term" value="C:ATP-binding cassette (ABC) transporter complex"/>
    <property type="evidence" value="ECO:0007669"/>
    <property type="project" value="InterPro"/>
</dbReference>
<dbReference type="Gene3D" id="1.10.3720.10">
    <property type="entry name" value="MetI-like"/>
    <property type="match status" value="1"/>
</dbReference>
<keyword evidence="6" id="KW-0029">Amino-acid transport</keyword>
<feature type="transmembrane region" description="Helical" evidence="9">
    <location>
        <begin position="266"/>
        <end position="285"/>
    </location>
</feature>
<feature type="transmembrane region" description="Helical" evidence="9">
    <location>
        <begin position="367"/>
        <end position="389"/>
    </location>
</feature>
<evidence type="ECO:0000259" key="10">
    <source>
        <dbReference type="PROSITE" id="PS50928"/>
    </source>
</evidence>
<dbReference type="Pfam" id="PF00528">
    <property type="entry name" value="BPD_transp_1"/>
    <property type="match status" value="1"/>
</dbReference>
<keyword evidence="3" id="KW-0813">Transport</keyword>
<dbReference type="NCBIfam" id="TIGR01726">
    <property type="entry name" value="HEQRo_perm_3TM"/>
    <property type="match status" value="1"/>
</dbReference>
<gene>
    <name evidence="11" type="ORF">METZ01_LOCUS71895</name>
</gene>
<dbReference type="EMBL" id="UINC01005096">
    <property type="protein sequence ID" value="SVA19041.1"/>
    <property type="molecule type" value="Genomic_DNA"/>
</dbReference>
<feature type="transmembrane region" description="Helical" evidence="9">
    <location>
        <begin position="26"/>
        <end position="49"/>
    </location>
</feature>
<comment type="subcellular location">
    <subcellularLocation>
        <location evidence="1">Cell membrane</location>
        <topology evidence="1">Multi-pass membrane protein</topology>
    </subcellularLocation>
</comment>
<organism evidence="11">
    <name type="scientific">marine metagenome</name>
    <dbReference type="NCBI Taxonomy" id="408172"/>
    <lineage>
        <taxon>unclassified sequences</taxon>
        <taxon>metagenomes</taxon>
        <taxon>ecological metagenomes</taxon>
    </lineage>
</organism>
<keyword evidence="4" id="KW-1003">Cell membrane</keyword>
<dbReference type="InterPro" id="IPR010065">
    <property type="entry name" value="AA_ABC_transptr_permease_3TM"/>
</dbReference>
<keyword evidence="8 9" id="KW-0472">Membrane</keyword>
<comment type="similarity">
    <text evidence="2">Belongs to the binding-protein-dependent transport system permease family. HisMQ subfamily.</text>
</comment>